<dbReference type="STRING" id="1245769.A0A0C7MYF6"/>
<evidence type="ECO:0000256" key="8">
    <source>
        <dbReference type="RuleBase" id="RU363111"/>
    </source>
</evidence>
<keyword evidence="4 8" id="KW-0653">Protein transport</keyword>
<proteinExistence type="inferred from homology"/>
<dbReference type="PANTHER" id="PTHR23137">
    <property type="entry name" value="VESICLE TRANSPORT PROTEIN-RELATED"/>
    <property type="match status" value="1"/>
</dbReference>
<dbReference type="Pfam" id="PF04178">
    <property type="entry name" value="Got1"/>
    <property type="match status" value="1"/>
</dbReference>
<comment type="function">
    <text evidence="8">Nonessential protein required for the fusion of transport vesicles derived from the endocytic pathway with the Golgi complex.</text>
</comment>
<sequence length="211" mass="23536">MATQQEATLRDSLNRWNESRTQNSQGFNEGAKTLFASWADSLNSRAHDVYQRLPMSQQDLVQDQEPAWFSLSRVERLSLFVCCILGSAACFTLCAFLLPVLAVKPRKFGLLWSMASLLFVGAFGVLQGPVAYAKHITSKERLPFSVFFFTSCFLTIYFAAFQKSTLLTIPCALLELIAVIYYGISYFPFGASGLRMISSVGINQARGVLRI</sequence>
<keyword evidence="11" id="KW-1185">Reference proteome</keyword>
<dbReference type="GO" id="GO:0000138">
    <property type="term" value="C:Golgi trans cisterna"/>
    <property type="evidence" value="ECO:0007669"/>
    <property type="project" value="EnsemblFungi"/>
</dbReference>
<name>A0A0C7MYF6_9SACH</name>
<dbReference type="RefSeq" id="XP_022629023.1">
    <property type="nucleotide sequence ID" value="XM_022771862.1"/>
</dbReference>
<dbReference type="Proteomes" id="UP000054304">
    <property type="component" value="Unassembled WGS sequence"/>
</dbReference>
<feature type="compositionally biased region" description="Polar residues" evidence="9">
    <location>
        <begin position="14"/>
        <end position="25"/>
    </location>
</feature>
<dbReference type="GO" id="GO:0000139">
    <property type="term" value="C:Golgi membrane"/>
    <property type="evidence" value="ECO:0007669"/>
    <property type="project" value="UniProtKB-SubCell"/>
</dbReference>
<evidence type="ECO:0000256" key="5">
    <source>
        <dbReference type="ARBA" id="ARBA00022989"/>
    </source>
</evidence>
<reference evidence="10 11" key="1">
    <citation type="submission" date="2014-12" db="EMBL/GenBank/DDBJ databases">
        <authorList>
            <person name="Neuveglise Cecile"/>
        </authorList>
    </citation>
    <scope>NUCLEOTIDE SEQUENCE [LARGE SCALE GENOMIC DNA]</scope>
    <source>
        <strain evidence="10 11">CBS 12615</strain>
    </source>
</reference>
<evidence type="ECO:0000256" key="1">
    <source>
        <dbReference type="ARBA" id="ARBA00004141"/>
    </source>
</evidence>
<dbReference type="InterPro" id="IPR007305">
    <property type="entry name" value="Vesicle_transpt_Got1/SFT2"/>
</dbReference>
<dbReference type="AlphaFoldDB" id="A0A0C7MYF6"/>
<evidence type="ECO:0000313" key="11">
    <source>
        <dbReference type="Proteomes" id="UP000054304"/>
    </source>
</evidence>
<evidence type="ECO:0000256" key="4">
    <source>
        <dbReference type="ARBA" id="ARBA00022927"/>
    </source>
</evidence>
<keyword evidence="5 8" id="KW-1133">Transmembrane helix</keyword>
<keyword evidence="6 8" id="KW-0472">Membrane</keyword>
<dbReference type="HOGENOM" id="CLU_099529_3_0_1"/>
<dbReference type="GO" id="GO:0042147">
    <property type="term" value="P:retrograde transport, endosome to Golgi"/>
    <property type="evidence" value="ECO:0007669"/>
    <property type="project" value="EnsemblFungi"/>
</dbReference>
<comment type="similarity">
    <text evidence="7 8">Belongs to the SFT2 family.</text>
</comment>
<feature type="region of interest" description="Disordered" evidence="9">
    <location>
        <begin position="1"/>
        <end position="25"/>
    </location>
</feature>
<keyword evidence="8" id="KW-0333">Golgi apparatus</keyword>
<dbReference type="OrthoDB" id="660759at2759"/>
<accession>A0A0C7MYF6</accession>
<feature type="transmembrane region" description="Helical" evidence="8">
    <location>
        <begin position="110"/>
        <end position="130"/>
    </location>
</feature>
<feature type="transmembrane region" description="Helical" evidence="8">
    <location>
        <begin position="142"/>
        <end position="161"/>
    </location>
</feature>
<keyword evidence="3 8" id="KW-0812">Transmembrane</keyword>
<feature type="transmembrane region" description="Helical" evidence="8">
    <location>
        <begin position="77"/>
        <end position="98"/>
    </location>
</feature>
<evidence type="ECO:0000256" key="3">
    <source>
        <dbReference type="ARBA" id="ARBA00022692"/>
    </source>
</evidence>
<feature type="transmembrane region" description="Helical" evidence="8">
    <location>
        <begin position="167"/>
        <end position="189"/>
    </location>
</feature>
<evidence type="ECO:0000256" key="6">
    <source>
        <dbReference type="ARBA" id="ARBA00023136"/>
    </source>
</evidence>
<dbReference type="GeneID" id="34686281"/>
<evidence type="ECO:0000256" key="7">
    <source>
        <dbReference type="ARBA" id="ARBA00025800"/>
    </source>
</evidence>
<dbReference type="EMBL" id="LN736365">
    <property type="protein sequence ID" value="CEP62801.1"/>
    <property type="molecule type" value="Genomic_DNA"/>
</dbReference>
<evidence type="ECO:0000256" key="2">
    <source>
        <dbReference type="ARBA" id="ARBA00022448"/>
    </source>
</evidence>
<gene>
    <name evidence="10" type="ORF">LALA0_S06e04170g</name>
</gene>
<evidence type="ECO:0000313" key="10">
    <source>
        <dbReference type="EMBL" id="CEP62801.1"/>
    </source>
</evidence>
<evidence type="ECO:0000256" key="9">
    <source>
        <dbReference type="SAM" id="MobiDB-lite"/>
    </source>
</evidence>
<keyword evidence="2 8" id="KW-0813">Transport</keyword>
<dbReference type="GO" id="GO:0005829">
    <property type="term" value="C:cytosol"/>
    <property type="evidence" value="ECO:0007669"/>
    <property type="project" value="GOC"/>
</dbReference>
<organism evidence="10 11">
    <name type="scientific">Lachancea lanzarotensis</name>
    <dbReference type="NCBI Taxonomy" id="1245769"/>
    <lineage>
        <taxon>Eukaryota</taxon>
        <taxon>Fungi</taxon>
        <taxon>Dikarya</taxon>
        <taxon>Ascomycota</taxon>
        <taxon>Saccharomycotina</taxon>
        <taxon>Saccharomycetes</taxon>
        <taxon>Saccharomycetales</taxon>
        <taxon>Saccharomycetaceae</taxon>
        <taxon>Lachancea</taxon>
    </lineage>
</organism>
<protein>
    <recommendedName>
        <fullName evidence="8">Protein transport protein SFT2</fullName>
    </recommendedName>
</protein>
<dbReference type="GO" id="GO:0015031">
    <property type="term" value="P:protein transport"/>
    <property type="evidence" value="ECO:0007669"/>
    <property type="project" value="UniProtKB-KW"/>
</dbReference>
<dbReference type="InterPro" id="IPR011691">
    <property type="entry name" value="Vesicle_transpt_SFT2"/>
</dbReference>
<comment type="subcellular location">
    <subcellularLocation>
        <location evidence="8">Golgi apparatus membrane</location>
        <topology evidence="8">Multi-pass membrane protein</topology>
    </subcellularLocation>
    <subcellularLocation>
        <location evidence="1">Membrane</location>
        <topology evidence="1">Multi-pass membrane protein</topology>
    </subcellularLocation>
</comment>
<dbReference type="PANTHER" id="PTHR23137:SF36">
    <property type="entry name" value="VESICLE TRANSPORT PROTEIN SFT2C"/>
    <property type="match status" value="1"/>
</dbReference>